<gene>
    <name evidence="3" type="ORF">KP509_07G064700</name>
</gene>
<dbReference type="Gene3D" id="1.10.110.10">
    <property type="entry name" value="Plant lipid-transfer and hydrophobic proteins"/>
    <property type="match status" value="1"/>
</dbReference>
<organism evidence="3 4">
    <name type="scientific">Ceratopteris richardii</name>
    <name type="common">Triangle waterfern</name>
    <dbReference type="NCBI Taxonomy" id="49495"/>
    <lineage>
        <taxon>Eukaryota</taxon>
        <taxon>Viridiplantae</taxon>
        <taxon>Streptophyta</taxon>
        <taxon>Embryophyta</taxon>
        <taxon>Tracheophyta</taxon>
        <taxon>Polypodiopsida</taxon>
        <taxon>Polypodiidae</taxon>
        <taxon>Polypodiales</taxon>
        <taxon>Pteridineae</taxon>
        <taxon>Pteridaceae</taxon>
        <taxon>Parkerioideae</taxon>
        <taxon>Ceratopteris</taxon>
    </lineage>
</organism>
<keyword evidence="4" id="KW-1185">Reference proteome</keyword>
<evidence type="ECO:0000313" key="3">
    <source>
        <dbReference type="EMBL" id="KAH7433344.1"/>
    </source>
</evidence>
<sequence>MKTSSAGASSTVRLFTTWLFVAFALPQLHVGDAQDPSCAGRMIQQLNACAPFVSPSPNAASQPSPACCSSLQNADLSCMCQVLNGPSIPTLDRTKALSLPQACSLSASITCN</sequence>
<dbReference type="GO" id="GO:0005504">
    <property type="term" value="F:fatty acid binding"/>
    <property type="evidence" value="ECO:0007669"/>
    <property type="project" value="InterPro"/>
</dbReference>
<evidence type="ECO:0000259" key="2">
    <source>
        <dbReference type="SMART" id="SM00499"/>
    </source>
</evidence>
<feature type="signal peptide" evidence="1">
    <location>
        <begin position="1"/>
        <end position="33"/>
    </location>
</feature>
<dbReference type="PANTHER" id="PTHR33122:SF60">
    <property type="entry name" value="LIPID-TRANSFER PROTEIN DIR1-RELATED"/>
    <property type="match status" value="1"/>
</dbReference>
<dbReference type="SUPFAM" id="SSF47699">
    <property type="entry name" value="Bifunctional inhibitor/lipid-transfer protein/seed storage 2S albumin"/>
    <property type="match status" value="1"/>
</dbReference>
<reference evidence="3" key="1">
    <citation type="submission" date="2021-08" db="EMBL/GenBank/DDBJ databases">
        <title>WGS assembly of Ceratopteris richardii.</title>
        <authorList>
            <person name="Marchant D.B."/>
            <person name="Chen G."/>
            <person name="Jenkins J."/>
            <person name="Shu S."/>
            <person name="Leebens-Mack J."/>
            <person name="Grimwood J."/>
            <person name="Schmutz J."/>
            <person name="Soltis P."/>
            <person name="Soltis D."/>
            <person name="Chen Z.-H."/>
        </authorList>
    </citation>
    <scope>NUCLEOTIDE SEQUENCE</scope>
    <source>
        <strain evidence="3">Whitten #5841</strain>
        <tissue evidence="3">Leaf</tissue>
    </source>
</reference>
<keyword evidence="1" id="KW-0732">Signal</keyword>
<dbReference type="InterPro" id="IPR016140">
    <property type="entry name" value="Bifunc_inhib/LTP/seed_store"/>
</dbReference>
<dbReference type="OrthoDB" id="1873458at2759"/>
<feature type="chain" id="PRO_5035748989" description="Bifunctional inhibitor/plant lipid transfer protein/seed storage helical domain-containing protein" evidence="1">
    <location>
        <begin position="34"/>
        <end position="112"/>
    </location>
</feature>
<dbReference type="EMBL" id="CM035412">
    <property type="protein sequence ID" value="KAH7433344.1"/>
    <property type="molecule type" value="Genomic_DNA"/>
</dbReference>
<dbReference type="InterPro" id="IPR039265">
    <property type="entry name" value="DIR1-like"/>
</dbReference>
<dbReference type="InterPro" id="IPR036312">
    <property type="entry name" value="Bifun_inhib/LTP/seed_sf"/>
</dbReference>
<comment type="caution">
    <text evidence="3">The sequence shown here is derived from an EMBL/GenBank/DDBJ whole genome shotgun (WGS) entry which is preliminary data.</text>
</comment>
<dbReference type="Proteomes" id="UP000825935">
    <property type="component" value="Chromosome 7"/>
</dbReference>
<protein>
    <recommendedName>
        <fullName evidence="2">Bifunctional inhibitor/plant lipid transfer protein/seed storage helical domain-containing protein</fullName>
    </recommendedName>
</protein>
<dbReference type="SMART" id="SM00499">
    <property type="entry name" value="AAI"/>
    <property type="match status" value="1"/>
</dbReference>
<dbReference type="GO" id="GO:0009627">
    <property type="term" value="P:systemic acquired resistance"/>
    <property type="evidence" value="ECO:0007669"/>
    <property type="project" value="InterPro"/>
</dbReference>
<name>A0A8T2UJ22_CERRI</name>
<proteinExistence type="predicted"/>
<evidence type="ECO:0000313" key="4">
    <source>
        <dbReference type="Proteomes" id="UP000825935"/>
    </source>
</evidence>
<evidence type="ECO:0000256" key="1">
    <source>
        <dbReference type="SAM" id="SignalP"/>
    </source>
</evidence>
<dbReference type="PANTHER" id="PTHR33122">
    <property type="entry name" value="LIPID BINDING PROTEIN-RELATED"/>
    <property type="match status" value="1"/>
</dbReference>
<dbReference type="AlphaFoldDB" id="A0A8T2UJ22"/>
<accession>A0A8T2UJ22</accession>
<dbReference type="Pfam" id="PF14368">
    <property type="entry name" value="LTP_2"/>
    <property type="match status" value="1"/>
</dbReference>
<feature type="domain" description="Bifunctional inhibitor/plant lipid transfer protein/seed storage helical" evidence="2">
    <location>
        <begin position="38"/>
        <end position="111"/>
    </location>
</feature>